<dbReference type="Proteomes" id="UP001272137">
    <property type="component" value="Unassembled WGS sequence"/>
</dbReference>
<organism evidence="1 2">
    <name type="scientific">Burkholderia thailandensis</name>
    <dbReference type="NCBI Taxonomy" id="57975"/>
    <lineage>
        <taxon>Bacteria</taxon>
        <taxon>Pseudomonadati</taxon>
        <taxon>Pseudomonadota</taxon>
        <taxon>Betaproteobacteria</taxon>
        <taxon>Burkholderiales</taxon>
        <taxon>Burkholderiaceae</taxon>
        <taxon>Burkholderia</taxon>
        <taxon>pseudomallei group</taxon>
    </lineage>
</organism>
<sequence>MQPCHATSAQTSGDGKCFNSETRARPLVIFHAQSAVFGGPVAISRAAAICIDSLFF</sequence>
<gene>
    <name evidence="1" type="ORF">C7S16_5487</name>
</gene>
<comment type="caution">
    <text evidence="1">The sequence shown here is derived from an EMBL/GenBank/DDBJ whole genome shotgun (WGS) entry which is preliminary data.</text>
</comment>
<name>A0AAW9CZ36_BURTH</name>
<dbReference type="AlphaFoldDB" id="A0AAW9CZ36"/>
<proteinExistence type="predicted"/>
<dbReference type="EMBL" id="QXCT01000001">
    <property type="protein sequence ID" value="MDW9253014.1"/>
    <property type="molecule type" value="Genomic_DNA"/>
</dbReference>
<protein>
    <submittedName>
        <fullName evidence="1">Uncharacterized protein</fullName>
    </submittedName>
</protein>
<evidence type="ECO:0000313" key="1">
    <source>
        <dbReference type="EMBL" id="MDW9253014.1"/>
    </source>
</evidence>
<evidence type="ECO:0000313" key="2">
    <source>
        <dbReference type="Proteomes" id="UP001272137"/>
    </source>
</evidence>
<reference evidence="1" key="1">
    <citation type="submission" date="2018-08" db="EMBL/GenBank/DDBJ databases">
        <title>Identification of Burkholderia cepacia strains that express a Burkholderia pseudomallei-like capsular polysaccharide.</title>
        <authorList>
            <person name="Burtnick M.N."/>
            <person name="Vongsouvath M."/>
            <person name="Newton P."/>
            <person name="Wuthiekanun V."/>
            <person name="Limmathurotsakul D."/>
            <person name="Brett P.J."/>
            <person name="Chantratita N."/>
            <person name="Dance D.A."/>
        </authorList>
    </citation>
    <scope>NUCLEOTIDE SEQUENCE</scope>
    <source>
        <strain evidence="1">SBXCC001</strain>
    </source>
</reference>
<accession>A0AAW9CZ36</accession>